<dbReference type="RefSeq" id="WP_240573038.1">
    <property type="nucleotide sequence ID" value="NZ_CP136709.1"/>
</dbReference>
<dbReference type="EMBL" id="JAKVQD010000002">
    <property type="protein sequence ID" value="MCH4552700.1"/>
    <property type="molecule type" value="Genomic_DNA"/>
</dbReference>
<dbReference type="Gene3D" id="1.10.10.10">
    <property type="entry name" value="Winged helix-like DNA-binding domain superfamily/Winged helix DNA-binding domain"/>
    <property type="match status" value="1"/>
</dbReference>
<evidence type="ECO:0000256" key="3">
    <source>
        <dbReference type="ARBA" id="ARBA00023082"/>
    </source>
</evidence>
<dbReference type="InterPro" id="IPR007627">
    <property type="entry name" value="RNA_pol_sigma70_r2"/>
</dbReference>
<name>A0ABS9RIC3_9FLAO</name>
<dbReference type="InterPro" id="IPR013249">
    <property type="entry name" value="RNA_pol_sigma70_r4_t2"/>
</dbReference>
<comment type="similarity">
    <text evidence="1">Belongs to the sigma-70 factor family. ECF subfamily.</text>
</comment>
<dbReference type="InterPro" id="IPR036388">
    <property type="entry name" value="WH-like_DNA-bd_sf"/>
</dbReference>
<evidence type="ECO:0000313" key="8">
    <source>
        <dbReference type="Proteomes" id="UP001156141"/>
    </source>
</evidence>
<evidence type="ECO:0000256" key="2">
    <source>
        <dbReference type="ARBA" id="ARBA00023015"/>
    </source>
</evidence>
<dbReference type="Gene3D" id="1.10.1740.10">
    <property type="match status" value="1"/>
</dbReference>
<keyword evidence="3" id="KW-0731">Sigma factor</keyword>
<keyword evidence="8" id="KW-1185">Reference proteome</keyword>
<feature type="domain" description="RNA polymerase sigma factor 70 region 4 type 2" evidence="6">
    <location>
        <begin position="128"/>
        <end position="180"/>
    </location>
</feature>
<dbReference type="InterPro" id="IPR039425">
    <property type="entry name" value="RNA_pol_sigma-70-like"/>
</dbReference>
<comment type="caution">
    <text evidence="7">The sequence shown here is derived from an EMBL/GenBank/DDBJ whole genome shotgun (WGS) entry which is preliminary data.</text>
</comment>
<keyword evidence="4" id="KW-0804">Transcription</keyword>
<dbReference type="PANTHER" id="PTHR43133:SF46">
    <property type="entry name" value="RNA POLYMERASE SIGMA-70 FACTOR ECF SUBFAMILY"/>
    <property type="match status" value="1"/>
</dbReference>
<organism evidence="7 8">
    <name type="scientific">Aestuariibaculum lutulentum</name>
    <dbReference type="NCBI Taxonomy" id="2920935"/>
    <lineage>
        <taxon>Bacteria</taxon>
        <taxon>Pseudomonadati</taxon>
        <taxon>Bacteroidota</taxon>
        <taxon>Flavobacteriia</taxon>
        <taxon>Flavobacteriales</taxon>
        <taxon>Flavobacteriaceae</taxon>
    </lineage>
</organism>
<proteinExistence type="inferred from homology"/>
<dbReference type="InterPro" id="IPR013324">
    <property type="entry name" value="RNA_pol_sigma_r3/r4-like"/>
</dbReference>
<dbReference type="CDD" id="cd06171">
    <property type="entry name" value="Sigma70_r4"/>
    <property type="match status" value="1"/>
</dbReference>
<dbReference type="SUPFAM" id="SSF88946">
    <property type="entry name" value="Sigma2 domain of RNA polymerase sigma factors"/>
    <property type="match status" value="1"/>
</dbReference>
<dbReference type="Pfam" id="PF04542">
    <property type="entry name" value="Sigma70_r2"/>
    <property type="match status" value="1"/>
</dbReference>
<dbReference type="SUPFAM" id="SSF88659">
    <property type="entry name" value="Sigma3 and sigma4 domains of RNA polymerase sigma factors"/>
    <property type="match status" value="1"/>
</dbReference>
<accession>A0ABS9RIC3</accession>
<dbReference type="InterPro" id="IPR013325">
    <property type="entry name" value="RNA_pol_sigma_r2"/>
</dbReference>
<dbReference type="InterPro" id="IPR014284">
    <property type="entry name" value="RNA_pol_sigma-70_dom"/>
</dbReference>
<feature type="domain" description="RNA polymerase sigma-70 region 2" evidence="5">
    <location>
        <begin position="26"/>
        <end position="91"/>
    </location>
</feature>
<evidence type="ECO:0000259" key="6">
    <source>
        <dbReference type="Pfam" id="PF08281"/>
    </source>
</evidence>
<dbReference type="InterPro" id="IPR014327">
    <property type="entry name" value="RNA_pol_sigma70_bacteroid"/>
</dbReference>
<sequence length="202" mass="23787">MNTQPNEQLQFEAFKRGNEVAFEYFFHKYYNSIVGFGVQFIYDEEEAKNIAQEAFINLWSNKNKIDLPTGIKSFLYTYTKSKCLNLIRSKKVKEKYKNETLNKREELLNQEVLDSLNFDSMDFSELEQIIYKSIENLPEKTKAIFLKKRFDNKKNQEIADELEISLKTVESHITKALKALRDQLAPYFPTILISIILSTKKN</sequence>
<gene>
    <name evidence="7" type="ORF">MKW35_08710</name>
</gene>
<protein>
    <submittedName>
        <fullName evidence="7">RNA polymerase sigma-70 factor</fullName>
    </submittedName>
</protein>
<keyword evidence="2" id="KW-0805">Transcription regulation</keyword>
<evidence type="ECO:0000256" key="4">
    <source>
        <dbReference type="ARBA" id="ARBA00023163"/>
    </source>
</evidence>
<reference evidence="7" key="1">
    <citation type="submission" date="2022-02" db="EMBL/GenBank/DDBJ databases">
        <title>Aestuariibaculum sp., a marine bacterium isolated from sediment in Guangxi.</title>
        <authorList>
            <person name="Ying J."/>
        </authorList>
    </citation>
    <scope>NUCLEOTIDE SEQUENCE</scope>
    <source>
        <strain evidence="7">L182</strain>
    </source>
</reference>
<evidence type="ECO:0000256" key="1">
    <source>
        <dbReference type="ARBA" id="ARBA00010641"/>
    </source>
</evidence>
<dbReference type="NCBIfam" id="TIGR02985">
    <property type="entry name" value="Sig70_bacteroi1"/>
    <property type="match status" value="1"/>
</dbReference>
<dbReference type="NCBIfam" id="TIGR02937">
    <property type="entry name" value="sigma70-ECF"/>
    <property type="match status" value="1"/>
</dbReference>
<evidence type="ECO:0000259" key="5">
    <source>
        <dbReference type="Pfam" id="PF04542"/>
    </source>
</evidence>
<evidence type="ECO:0000313" key="7">
    <source>
        <dbReference type="EMBL" id="MCH4552700.1"/>
    </source>
</evidence>
<dbReference type="Pfam" id="PF08281">
    <property type="entry name" value="Sigma70_r4_2"/>
    <property type="match status" value="1"/>
</dbReference>
<dbReference type="PANTHER" id="PTHR43133">
    <property type="entry name" value="RNA POLYMERASE ECF-TYPE SIGMA FACTO"/>
    <property type="match status" value="1"/>
</dbReference>
<dbReference type="Proteomes" id="UP001156141">
    <property type="component" value="Unassembled WGS sequence"/>
</dbReference>